<dbReference type="PROSITE" id="PS50853">
    <property type="entry name" value="FN3"/>
    <property type="match status" value="2"/>
</dbReference>
<dbReference type="Gene3D" id="4.10.75.10">
    <property type="entry name" value="Elafin-like"/>
    <property type="match status" value="1"/>
</dbReference>
<reference evidence="3 4" key="1">
    <citation type="journal article" date="2024" name="BMC Genomics">
        <title>De novo assembly and annotation of Popillia japonica's genome with initial clues to its potential as an invasive pest.</title>
        <authorList>
            <person name="Cucini C."/>
            <person name="Boschi S."/>
            <person name="Funari R."/>
            <person name="Cardaioli E."/>
            <person name="Iannotti N."/>
            <person name="Marturano G."/>
            <person name="Paoli F."/>
            <person name="Bruttini M."/>
            <person name="Carapelli A."/>
            <person name="Frati F."/>
            <person name="Nardi F."/>
        </authorList>
    </citation>
    <scope>NUCLEOTIDE SEQUENCE [LARGE SCALE GENOMIC DNA]</scope>
    <source>
        <strain evidence="3">DMR45628</strain>
    </source>
</reference>
<dbReference type="SUPFAM" id="SSF57256">
    <property type="entry name" value="Elafin-like"/>
    <property type="match status" value="1"/>
</dbReference>
<feature type="domain" description="Fibronectin type-III" evidence="1">
    <location>
        <begin position="191"/>
        <end position="295"/>
    </location>
</feature>
<evidence type="ECO:0000259" key="1">
    <source>
        <dbReference type="PROSITE" id="PS50853"/>
    </source>
</evidence>
<sequence length="420" mass="48341">MPCWILQQCVKACLRNGIEKPGVCPDLISHIGNATQSPFATVCMETCWKDSECPGVLKCCRHKCGVTCQYPLELQNAKGVPPIPSDITIKERRRKKSVIIEWKPGEHSTTKKNDVFYIIQERHFTGKHLLNDYMSEWTSCMRTTKSRIRHTVKPGRWYHFRVAAVNGNGTRGFSERSLNFIFSTDPKPPKQPYNVEVGPLWARNGTVNAEVRWTPPQSDLPIQRYNVFWSRRLNGATDSVLVRMQSVPKEQTKFLLYDLQPNSSYFLQIQAIVHYGKDKIKGEKSGLVLNTTNFVNVSTVQTGLILYQPHSIDGLNVRKPFWSNSNLKTRIVWKAKKNMKYNVTWWTAESSNLPQVKLYEITKGPKFDLHSLRFNSRYNAMVKEITQKPTKSTQDTSITFTTPTCQDLLKRYKKVKCIKS</sequence>
<dbReference type="InterPro" id="IPR036645">
    <property type="entry name" value="Elafin-like_sf"/>
</dbReference>
<dbReference type="Pfam" id="PF00041">
    <property type="entry name" value="fn3"/>
    <property type="match status" value="1"/>
</dbReference>
<dbReference type="GO" id="GO:0005576">
    <property type="term" value="C:extracellular region"/>
    <property type="evidence" value="ECO:0007669"/>
    <property type="project" value="InterPro"/>
</dbReference>
<dbReference type="SMART" id="SM00060">
    <property type="entry name" value="FN3"/>
    <property type="match status" value="2"/>
</dbReference>
<proteinExistence type="predicted"/>
<feature type="domain" description="WAP" evidence="2">
    <location>
        <begin position="17"/>
        <end position="72"/>
    </location>
</feature>
<dbReference type="PROSITE" id="PS51390">
    <property type="entry name" value="WAP"/>
    <property type="match status" value="1"/>
</dbReference>
<dbReference type="Proteomes" id="UP001458880">
    <property type="component" value="Unassembled WGS sequence"/>
</dbReference>
<comment type="caution">
    <text evidence="3">The sequence shown here is derived from an EMBL/GenBank/DDBJ whole genome shotgun (WGS) entry which is preliminary data.</text>
</comment>
<evidence type="ECO:0000259" key="2">
    <source>
        <dbReference type="PROSITE" id="PS51390"/>
    </source>
</evidence>
<feature type="domain" description="Fibronectin type-III" evidence="1">
    <location>
        <begin position="83"/>
        <end position="187"/>
    </location>
</feature>
<evidence type="ECO:0000313" key="4">
    <source>
        <dbReference type="Proteomes" id="UP001458880"/>
    </source>
</evidence>
<dbReference type="PANTHER" id="PTHR14131">
    <property type="entry name" value="ANOSMIN"/>
    <property type="match status" value="1"/>
</dbReference>
<dbReference type="InterPro" id="IPR008197">
    <property type="entry name" value="WAP_dom"/>
</dbReference>
<dbReference type="InterPro" id="IPR042447">
    <property type="entry name" value="Anosmin-1"/>
</dbReference>
<dbReference type="SUPFAM" id="SSF49265">
    <property type="entry name" value="Fibronectin type III"/>
    <property type="match status" value="1"/>
</dbReference>
<gene>
    <name evidence="3" type="ORF">QE152_g29724</name>
</gene>
<dbReference type="SMART" id="SM00217">
    <property type="entry name" value="WAP"/>
    <property type="match status" value="1"/>
</dbReference>
<dbReference type="Pfam" id="PF00095">
    <property type="entry name" value="WAP"/>
    <property type="match status" value="1"/>
</dbReference>
<dbReference type="GO" id="GO:0030414">
    <property type="term" value="F:peptidase inhibitor activity"/>
    <property type="evidence" value="ECO:0007669"/>
    <property type="project" value="InterPro"/>
</dbReference>
<dbReference type="AlphaFoldDB" id="A0AAW1JHU9"/>
<keyword evidence="4" id="KW-1185">Reference proteome</keyword>
<dbReference type="InterPro" id="IPR036116">
    <property type="entry name" value="FN3_sf"/>
</dbReference>
<dbReference type="EMBL" id="JASPKY010000383">
    <property type="protein sequence ID" value="KAK9702792.1"/>
    <property type="molecule type" value="Genomic_DNA"/>
</dbReference>
<accession>A0AAW1JHU9</accession>
<dbReference type="PRINTS" id="PR00003">
    <property type="entry name" value="4DISULPHCORE"/>
</dbReference>
<dbReference type="InterPro" id="IPR013783">
    <property type="entry name" value="Ig-like_fold"/>
</dbReference>
<dbReference type="Gene3D" id="2.60.40.10">
    <property type="entry name" value="Immunoglobulins"/>
    <property type="match status" value="2"/>
</dbReference>
<dbReference type="GO" id="GO:0009986">
    <property type="term" value="C:cell surface"/>
    <property type="evidence" value="ECO:0007669"/>
    <property type="project" value="TreeGrafter"/>
</dbReference>
<dbReference type="InterPro" id="IPR003961">
    <property type="entry name" value="FN3_dom"/>
</dbReference>
<dbReference type="CDD" id="cd00199">
    <property type="entry name" value="WAP"/>
    <property type="match status" value="1"/>
</dbReference>
<evidence type="ECO:0000313" key="3">
    <source>
        <dbReference type="EMBL" id="KAK9702792.1"/>
    </source>
</evidence>
<protein>
    <submittedName>
        <fullName evidence="3">Fibronectin type III domain</fullName>
    </submittedName>
</protein>
<organism evidence="3 4">
    <name type="scientific">Popillia japonica</name>
    <name type="common">Japanese beetle</name>
    <dbReference type="NCBI Taxonomy" id="7064"/>
    <lineage>
        <taxon>Eukaryota</taxon>
        <taxon>Metazoa</taxon>
        <taxon>Ecdysozoa</taxon>
        <taxon>Arthropoda</taxon>
        <taxon>Hexapoda</taxon>
        <taxon>Insecta</taxon>
        <taxon>Pterygota</taxon>
        <taxon>Neoptera</taxon>
        <taxon>Endopterygota</taxon>
        <taxon>Coleoptera</taxon>
        <taxon>Polyphaga</taxon>
        <taxon>Scarabaeiformia</taxon>
        <taxon>Scarabaeidae</taxon>
        <taxon>Rutelinae</taxon>
        <taxon>Popillia</taxon>
    </lineage>
</organism>
<dbReference type="PANTHER" id="PTHR14131:SF5">
    <property type="entry name" value="ANOSMIN-1"/>
    <property type="match status" value="1"/>
</dbReference>
<dbReference type="CDD" id="cd00063">
    <property type="entry name" value="FN3"/>
    <property type="match status" value="2"/>
</dbReference>
<dbReference type="GO" id="GO:0030182">
    <property type="term" value="P:neuron differentiation"/>
    <property type="evidence" value="ECO:0007669"/>
    <property type="project" value="TreeGrafter"/>
</dbReference>
<name>A0AAW1JHU9_POPJA</name>